<dbReference type="InterPro" id="IPR004839">
    <property type="entry name" value="Aminotransferase_I/II_large"/>
</dbReference>
<evidence type="ECO:0000259" key="4">
    <source>
        <dbReference type="Pfam" id="PF00155"/>
    </source>
</evidence>
<evidence type="ECO:0000313" key="5">
    <source>
        <dbReference type="EMBL" id="GLC27689.1"/>
    </source>
</evidence>
<dbReference type="GO" id="GO:0030170">
    <property type="term" value="F:pyridoxal phosphate binding"/>
    <property type="evidence" value="ECO:0007669"/>
    <property type="project" value="InterPro"/>
</dbReference>
<accession>A0AA37VG04</accession>
<dbReference type="Gene3D" id="3.40.640.10">
    <property type="entry name" value="Type I PLP-dependent aspartate aminotransferase-like (Major domain)"/>
    <property type="match status" value="1"/>
</dbReference>
<evidence type="ECO:0000256" key="3">
    <source>
        <dbReference type="ARBA" id="ARBA00022679"/>
    </source>
</evidence>
<sequence length="400" mass="43750">MPRPAHRFQSLPPYPLAHVPIRKRELLQRGVDVIDLGAGDADLAPPAAAIAAMRDALDVPTMHRYGFGLGHFPFREAISAWMQRRFGLAFDPVTEICPLIGSKEGITHLALAYLERGDVAIVPEPGYLAYLGGTLLGEATAYPYPLRPRTKFLVELDEVPEQVLQRTKLLYLNYPNNPTAAVAPRDYLERVVRTCRERDILLVYDNAYSELAFDGYVPPSIFEIPGAREVAVEFHSLSKTYNMTGWRQGWAVGNPTVIAALSKVKSFVDTGSFMAIQAAGVAALESWAEFVPGNVAVFRERRDAAVAAFREAGFACEVPRASMYLWVPLPEGVSSRAFSDRLMDEEGVITLAGASFGAGGEGFFRISFIVPPERMAEAARRAGRVLASMTGEDSLAAARA</sequence>
<dbReference type="PANTHER" id="PTHR42832">
    <property type="entry name" value="AMINO ACID AMINOTRANSFERASE"/>
    <property type="match status" value="1"/>
</dbReference>
<dbReference type="GO" id="GO:0008483">
    <property type="term" value="F:transaminase activity"/>
    <property type="evidence" value="ECO:0007669"/>
    <property type="project" value="UniProtKB-KW"/>
</dbReference>
<dbReference type="AlphaFoldDB" id="A0AA37VG04"/>
<dbReference type="PANTHER" id="PTHR42832:SF3">
    <property type="entry name" value="L-GLUTAMINE--4-(METHYLSULFANYL)-2-OXOBUTANOATE AMINOTRANSFERASE"/>
    <property type="match status" value="1"/>
</dbReference>
<comment type="cofactor">
    <cofactor evidence="1">
        <name>pyridoxal 5'-phosphate</name>
        <dbReference type="ChEBI" id="CHEBI:597326"/>
    </cofactor>
</comment>
<gene>
    <name evidence="5" type="ORF">rosag_42020</name>
</gene>
<reference evidence="5" key="1">
    <citation type="submission" date="2022-08" db="EMBL/GenBank/DDBJ databases">
        <title>Draft genome sequencing of Roseisolibacter agri AW1220.</title>
        <authorList>
            <person name="Tobiishi Y."/>
            <person name="Tonouchi A."/>
        </authorList>
    </citation>
    <scope>NUCLEOTIDE SEQUENCE</scope>
    <source>
        <strain evidence="5">AW1220</strain>
    </source>
</reference>
<keyword evidence="3" id="KW-0808">Transferase</keyword>
<evidence type="ECO:0000256" key="1">
    <source>
        <dbReference type="ARBA" id="ARBA00001933"/>
    </source>
</evidence>
<dbReference type="Proteomes" id="UP001161325">
    <property type="component" value="Unassembled WGS sequence"/>
</dbReference>
<keyword evidence="2 5" id="KW-0032">Aminotransferase</keyword>
<dbReference type="InterPro" id="IPR015422">
    <property type="entry name" value="PyrdxlP-dep_Trfase_small"/>
</dbReference>
<dbReference type="SUPFAM" id="SSF53383">
    <property type="entry name" value="PLP-dependent transferases"/>
    <property type="match status" value="1"/>
</dbReference>
<name>A0AA37VG04_9BACT</name>
<dbReference type="CDD" id="cd00609">
    <property type="entry name" value="AAT_like"/>
    <property type="match status" value="1"/>
</dbReference>
<dbReference type="Pfam" id="PF00155">
    <property type="entry name" value="Aminotran_1_2"/>
    <property type="match status" value="1"/>
</dbReference>
<proteinExistence type="predicted"/>
<dbReference type="EMBL" id="BRXS01000006">
    <property type="protein sequence ID" value="GLC27689.1"/>
    <property type="molecule type" value="Genomic_DNA"/>
</dbReference>
<keyword evidence="6" id="KW-1185">Reference proteome</keyword>
<feature type="domain" description="Aminotransferase class I/classII large" evidence="4">
    <location>
        <begin position="32"/>
        <end position="381"/>
    </location>
</feature>
<organism evidence="5 6">
    <name type="scientific">Roseisolibacter agri</name>
    <dbReference type="NCBI Taxonomy" id="2014610"/>
    <lineage>
        <taxon>Bacteria</taxon>
        <taxon>Pseudomonadati</taxon>
        <taxon>Gemmatimonadota</taxon>
        <taxon>Gemmatimonadia</taxon>
        <taxon>Gemmatimonadales</taxon>
        <taxon>Gemmatimonadaceae</taxon>
        <taxon>Roseisolibacter</taxon>
    </lineage>
</organism>
<evidence type="ECO:0000256" key="2">
    <source>
        <dbReference type="ARBA" id="ARBA00022576"/>
    </source>
</evidence>
<dbReference type="RefSeq" id="WP_284352123.1">
    <property type="nucleotide sequence ID" value="NZ_BRXS01000006.1"/>
</dbReference>
<comment type="caution">
    <text evidence="5">The sequence shown here is derived from an EMBL/GenBank/DDBJ whole genome shotgun (WGS) entry which is preliminary data.</text>
</comment>
<protein>
    <submittedName>
        <fullName evidence="5">Aspartate aminotransferase</fullName>
    </submittedName>
</protein>
<dbReference type="InterPro" id="IPR015424">
    <property type="entry name" value="PyrdxlP-dep_Trfase"/>
</dbReference>
<dbReference type="InterPro" id="IPR050881">
    <property type="entry name" value="LL-DAP_aminotransferase"/>
</dbReference>
<dbReference type="Gene3D" id="3.90.1150.10">
    <property type="entry name" value="Aspartate Aminotransferase, domain 1"/>
    <property type="match status" value="1"/>
</dbReference>
<dbReference type="InterPro" id="IPR015421">
    <property type="entry name" value="PyrdxlP-dep_Trfase_major"/>
</dbReference>
<evidence type="ECO:0000313" key="6">
    <source>
        <dbReference type="Proteomes" id="UP001161325"/>
    </source>
</evidence>